<evidence type="ECO:0000256" key="3">
    <source>
        <dbReference type="PROSITE-ProRule" id="PRU01360"/>
    </source>
</evidence>
<keyword evidence="3" id="KW-0812">Transmembrane</keyword>
<feature type="domain" description="TonB-dependent receptor plug" evidence="6">
    <location>
        <begin position="124"/>
        <end position="229"/>
    </location>
</feature>
<dbReference type="FunFam" id="2.170.130.10:FF:000003">
    <property type="entry name" value="SusC/RagA family TonB-linked outer membrane protein"/>
    <property type="match status" value="1"/>
</dbReference>
<dbReference type="PROSITE" id="PS52016">
    <property type="entry name" value="TONB_DEPENDENT_REC_3"/>
    <property type="match status" value="1"/>
</dbReference>
<protein>
    <submittedName>
        <fullName evidence="7">TonB-dependent receptor</fullName>
    </submittedName>
</protein>
<dbReference type="AlphaFoldDB" id="A0A4Y9IMB7"/>
<proteinExistence type="inferred from homology"/>
<dbReference type="PANTHER" id="PTHR30069">
    <property type="entry name" value="TONB-DEPENDENT OUTER MEMBRANE RECEPTOR"/>
    <property type="match status" value="1"/>
</dbReference>
<dbReference type="PANTHER" id="PTHR30069:SF53">
    <property type="entry name" value="COLICIN I RECEPTOR-RELATED"/>
    <property type="match status" value="1"/>
</dbReference>
<dbReference type="InterPro" id="IPR023997">
    <property type="entry name" value="TonB-dep_OMP_SusC/RagA_CS"/>
</dbReference>
<dbReference type="NCBIfam" id="TIGR04056">
    <property type="entry name" value="OMP_RagA_SusC"/>
    <property type="match status" value="1"/>
</dbReference>
<dbReference type="SUPFAM" id="SSF49464">
    <property type="entry name" value="Carboxypeptidase regulatory domain-like"/>
    <property type="match status" value="1"/>
</dbReference>
<gene>
    <name evidence="7" type="ORF">E4T88_13440</name>
</gene>
<dbReference type="InterPro" id="IPR037066">
    <property type="entry name" value="Plug_dom_sf"/>
</dbReference>
<evidence type="ECO:0000259" key="5">
    <source>
        <dbReference type="Pfam" id="PF00593"/>
    </source>
</evidence>
<dbReference type="InterPro" id="IPR039426">
    <property type="entry name" value="TonB-dep_rcpt-like"/>
</dbReference>
<comment type="caution">
    <text evidence="7">The sequence shown here is derived from an EMBL/GenBank/DDBJ whole genome shotgun (WGS) entry which is preliminary data.</text>
</comment>
<dbReference type="Proteomes" id="UP000298285">
    <property type="component" value="Unassembled WGS sequence"/>
</dbReference>
<keyword evidence="3" id="KW-0998">Cell outer membrane</keyword>
<keyword evidence="3 4" id="KW-0472">Membrane</keyword>
<organism evidence="7 8">
    <name type="scientific">Dysgonomonas mossii</name>
    <dbReference type="NCBI Taxonomy" id="163665"/>
    <lineage>
        <taxon>Bacteria</taxon>
        <taxon>Pseudomonadati</taxon>
        <taxon>Bacteroidota</taxon>
        <taxon>Bacteroidia</taxon>
        <taxon>Bacteroidales</taxon>
        <taxon>Dysgonomonadaceae</taxon>
        <taxon>Dysgonomonas</taxon>
    </lineage>
</organism>
<comment type="similarity">
    <text evidence="3 4">Belongs to the TonB-dependent receptor family.</text>
</comment>
<keyword evidence="7" id="KW-0675">Receptor</keyword>
<reference evidence="7 8" key="1">
    <citation type="submission" date="2019-03" db="EMBL/GenBank/DDBJ databases">
        <title>Diversity of the mouse oral microbiome.</title>
        <authorList>
            <person name="Joseph S."/>
            <person name="Aduse-Opoku J."/>
            <person name="Curtis M."/>
            <person name="Wade W."/>
            <person name="Hashim A."/>
        </authorList>
    </citation>
    <scope>NUCLEOTIDE SEQUENCE [LARGE SCALE GENOMIC DNA]</scope>
    <source>
        <strain evidence="7 8">P11</strain>
    </source>
</reference>
<accession>A0A4Y9IMB7</accession>
<keyword evidence="1" id="KW-0732">Signal</keyword>
<name>A0A4Y9IMB7_9BACT</name>
<evidence type="ECO:0000256" key="2">
    <source>
        <dbReference type="ARBA" id="ARBA00023065"/>
    </source>
</evidence>
<dbReference type="Gene3D" id="2.60.40.1120">
    <property type="entry name" value="Carboxypeptidase-like, regulatory domain"/>
    <property type="match status" value="1"/>
</dbReference>
<keyword evidence="2" id="KW-0406">Ion transport</keyword>
<keyword evidence="3" id="KW-1134">Transmembrane beta strand</keyword>
<evidence type="ECO:0000313" key="8">
    <source>
        <dbReference type="Proteomes" id="UP000298285"/>
    </source>
</evidence>
<dbReference type="InterPro" id="IPR008969">
    <property type="entry name" value="CarboxyPept-like_regulatory"/>
</dbReference>
<dbReference type="Pfam" id="PF07715">
    <property type="entry name" value="Plug"/>
    <property type="match status" value="1"/>
</dbReference>
<dbReference type="Pfam" id="PF00593">
    <property type="entry name" value="TonB_dep_Rec_b-barrel"/>
    <property type="match status" value="1"/>
</dbReference>
<keyword evidence="4" id="KW-0798">TonB box</keyword>
<evidence type="ECO:0000313" key="7">
    <source>
        <dbReference type="EMBL" id="TFU88865.1"/>
    </source>
</evidence>
<dbReference type="NCBIfam" id="TIGR04057">
    <property type="entry name" value="SusC_RagA_signa"/>
    <property type="match status" value="1"/>
</dbReference>
<dbReference type="GO" id="GO:0009279">
    <property type="term" value="C:cell outer membrane"/>
    <property type="evidence" value="ECO:0007669"/>
    <property type="project" value="UniProtKB-SubCell"/>
</dbReference>
<dbReference type="GO" id="GO:0015344">
    <property type="term" value="F:siderophore uptake transmembrane transporter activity"/>
    <property type="evidence" value="ECO:0007669"/>
    <property type="project" value="TreeGrafter"/>
</dbReference>
<dbReference type="InterPro" id="IPR023996">
    <property type="entry name" value="TonB-dep_OMP_SusC/RagA"/>
</dbReference>
<dbReference type="InterPro" id="IPR000531">
    <property type="entry name" value="Beta-barrel_TonB"/>
</dbReference>
<sequence>MKIHINRHLQIWWILLFIGLFHAQLASAQTGSTILVQGKVLDVENIEIIGAVVKIQNRQIGTTTDEKGKFSINAHVGETLEISFMGYKKQIVKVTSSQPLTIVLEENSIELSNVVVVGYGTTSKEKLTGAVANVSTADFKNRPITDVSLALQGKVTGVQVTQNSGQPGSDGGTITIRGIGTLNNSSPLVIIDGFESSFDKVDPKDIESMTVLKDAASAAIYGNKAANGVILITTKKGKSGGMSIEYNGYLAVQDVTRYPSLLGSVDFLELYNEARINSGMQKLYSDEYINNFRLGDDLAAYPDRNWADFYFKPAAQQNHYLKLNGGTEKLTYTLSLGYLDQNGILQGTDYKKYSFRSNVNTSFLNDKLKIAANISGYVGNQTDLVDGTESTLARVVQMHPTVVAKMEGYGWTSWFYNDAVREAGGKKGLDKKSFTGNLNAIFQITKQLKLEGAVSYDYNMEFGQTYAPNISLYTIETGSNGEQTIGKNSSRESMIRESTYRYGTTSSYTTLSYWLNVNDDHHFKVLGGAQQSEWEGKYYQTQRSRLTANLPTLEVGDPATQKNSAWASTVRSLSLFGRFNYDYKDKYLFEANMRYDGSSKFAIDNKWGLFPSFSAGWRISEEPFLKKGLPWVNELKVRGSWGQLGNEKIWSSYAGIDILSVGTANYIWNKQSVTGSAVSYIANKDLTWETTTQKNVGLDFTIFDSFSVSADFYIKQTDNILMQLPVSSTFGFTEDPWQNAGKMRNVGYEFTLGYNKELFKGFDFNANATLSFNKNKILDLKGMSPILNDTKGILLQEGLPINTLYGYEVEGIYQNEEEIHNHLKTFDRYGNPVNSYSGLVAAPGDIRFKDQNGDGIIDKDNDRVALGDPSPDCLFSFSTGARYKGFDFTIFLQGVLGGEGWSSGELVSPFFNNYNSAGWMINRWTPEKPNNTYQRVFIDSQRSAIKSAYYVEDMSYLRCKNIELGYTIPSSLLNKISITGARVFVSGQNMFTLTKYKGFDPERAGIDATNIYSYPLVKTFTAGINVTF</sequence>
<evidence type="ECO:0000256" key="1">
    <source>
        <dbReference type="ARBA" id="ARBA00022729"/>
    </source>
</evidence>
<comment type="subcellular location">
    <subcellularLocation>
        <location evidence="3">Cell outer membrane</location>
        <topology evidence="3">Multi-pass membrane protein</topology>
    </subcellularLocation>
</comment>
<dbReference type="GO" id="GO:0044718">
    <property type="term" value="P:siderophore transmembrane transport"/>
    <property type="evidence" value="ECO:0007669"/>
    <property type="project" value="TreeGrafter"/>
</dbReference>
<keyword evidence="3" id="KW-0813">Transport</keyword>
<evidence type="ECO:0000259" key="6">
    <source>
        <dbReference type="Pfam" id="PF07715"/>
    </source>
</evidence>
<dbReference type="Gene3D" id="2.170.130.10">
    <property type="entry name" value="TonB-dependent receptor, plug domain"/>
    <property type="match status" value="1"/>
</dbReference>
<dbReference type="Pfam" id="PF13715">
    <property type="entry name" value="CarbopepD_reg_2"/>
    <property type="match status" value="1"/>
</dbReference>
<dbReference type="RefSeq" id="WP_135106262.1">
    <property type="nucleotide sequence ID" value="NZ_JADGKW010000004.1"/>
</dbReference>
<dbReference type="InterPro" id="IPR012910">
    <property type="entry name" value="Plug_dom"/>
</dbReference>
<dbReference type="EMBL" id="SPPK01000004">
    <property type="protein sequence ID" value="TFU88865.1"/>
    <property type="molecule type" value="Genomic_DNA"/>
</dbReference>
<dbReference type="SUPFAM" id="SSF56935">
    <property type="entry name" value="Porins"/>
    <property type="match status" value="1"/>
</dbReference>
<evidence type="ECO:0000256" key="4">
    <source>
        <dbReference type="RuleBase" id="RU003357"/>
    </source>
</evidence>
<feature type="domain" description="TonB-dependent receptor-like beta-barrel" evidence="5">
    <location>
        <begin position="414"/>
        <end position="775"/>
    </location>
</feature>
<dbReference type="OrthoDB" id="9768177at2"/>